<dbReference type="RefSeq" id="WP_097176565.1">
    <property type="nucleotide sequence ID" value="NZ_OBML01000016.1"/>
</dbReference>
<evidence type="ECO:0000256" key="2">
    <source>
        <dbReference type="ARBA" id="ARBA00022630"/>
    </source>
</evidence>
<dbReference type="InterPro" id="IPR023753">
    <property type="entry name" value="FAD/NAD-binding_dom"/>
</dbReference>
<keyword evidence="4" id="KW-0560">Oxidoreductase</keyword>
<evidence type="ECO:0000313" key="8">
    <source>
        <dbReference type="Proteomes" id="UP000219331"/>
    </source>
</evidence>
<dbReference type="PRINTS" id="PR00368">
    <property type="entry name" value="FADPNR"/>
</dbReference>
<dbReference type="Pfam" id="PF14759">
    <property type="entry name" value="Reductase_C"/>
    <property type="match status" value="1"/>
</dbReference>
<dbReference type="PRINTS" id="PR00411">
    <property type="entry name" value="PNDRDTASEI"/>
</dbReference>
<sequence>MQDSIVIVGAGQAGAQAVHSLRAGGFGGRIALVGEEPHPPYQRPPLSKKHLSGEIDDEALHLRPLSFYEQNAIDCHFGKEVEAIDREMRAVLLAGGEQLPYERLIIATGTRPRALPIAGADLPGVVTLRKISDVEAMRPLLREPGRVAIVGGGYIGLEVAAVARTMGHEVTVIEAQDRVMKRVVSPTVSAWFQQLHADKGVRLMLDTGITGFSGSDRVTGVQLAGGGEVPCDIALVAVGAVPNDELAAACGLATGDGILVDDAALTSDPLVHAAGDCTRFHSALYGRSIRLESVQNAIDQAKAVAASILGQEVHYDPVPWFWSDQYAVKLQIAGLSQDHDEARTFGDPASGSFYVAYLGGGRLLAVDSINHPRSHMMARRAIGKAFEDGLLPAA</sequence>
<comment type="cofactor">
    <cofactor evidence="1">
        <name>FAD</name>
        <dbReference type="ChEBI" id="CHEBI:57692"/>
    </cofactor>
</comment>
<dbReference type="OrthoDB" id="7809559at2"/>
<evidence type="ECO:0000256" key="3">
    <source>
        <dbReference type="ARBA" id="ARBA00022827"/>
    </source>
</evidence>
<keyword evidence="3" id="KW-0274">FAD</keyword>
<dbReference type="PANTHER" id="PTHR43557">
    <property type="entry name" value="APOPTOSIS-INDUCING FACTOR 1"/>
    <property type="match status" value="1"/>
</dbReference>
<dbReference type="Proteomes" id="UP000219331">
    <property type="component" value="Unassembled WGS sequence"/>
</dbReference>
<gene>
    <name evidence="7" type="ORF">SAMN05421512_11614</name>
</gene>
<evidence type="ECO:0000313" key="7">
    <source>
        <dbReference type="EMBL" id="SOC26291.1"/>
    </source>
</evidence>
<dbReference type="SUPFAM" id="SSF51905">
    <property type="entry name" value="FAD/NAD(P)-binding domain"/>
    <property type="match status" value="2"/>
</dbReference>
<protein>
    <submittedName>
        <fullName evidence="7">3-phenylpropionate/trans-cinnamate dioxygenase ferredoxin reductase subunit</fullName>
    </submittedName>
</protein>
<feature type="domain" description="FAD/NAD(P)-binding" evidence="5">
    <location>
        <begin position="4"/>
        <end position="301"/>
    </location>
</feature>
<keyword evidence="2" id="KW-0285">Flavoprotein</keyword>
<dbReference type="PANTHER" id="PTHR43557:SF2">
    <property type="entry name" value="RIESKE DOMAIN-CONTAINING PROTEIN-RELATED"/>
    <property type="match status" value="1"/>
</dbReference>
<dbReference type="STRING" id="538381.GCA_001696535_04106"/>
<dbReference type="Gene3D" id="3.30.390.30">
    <property type="match status" value="1"/>
</dbReference>
<dbReference type="InterPro" id="IPR028202">
    <property type="entry name" value="Reductase_C"/>
</dbReference>
<evidence type="ECO:0000259" key="5">
    <source>
        <dbReference type="Pfam" id="PF07992"/>
    </source>
</evidence>
<proteinExistence type="predicted"/>
<dbReference type="Gene3D" id="3.50.50.60">
    <property type="entry name" value="FAD/NAD(P)-binding domain"/>
    <property type="match status" value="2"/>
</dbReference>
<keyword evidence="8" id="KW-1185">Reference proteome</keyword>
<accession>A0A285TT63</accession>
<evidence type="ECO:0000256" key="1">
    <source>
        <dbReference type="ARBA" id="ARBA00001974"/>
    </source>
</evidence>
<dbReference type="InterPro" id="IPR016156">
    <property type="entry name" value="FAD/NAD-linked_Rdtase_dimer_sf"/>
</dbReference>
<dbReference type="InterPro" id="IPR036188">
    <property type="entry name" value="FAD/NAD-bd_sf"/>
</dbReference>
<keyword evidence="7" id="KW-0223">Dioxygenase</keyword>
<dbReference type="EMBL" id="OBML01000016">
    <property type="protein sequence ID" value="SOC26291.1"/>
    <property type="molecule type" value="Genomic_DNA"/>
</dbReference>
<dbReference type="SUPFAM" id="SSF55424">
    <property type="entry name" value="FAD/NAD-linked reductases, dimerisation (C-terminal) domain"/>
    <property type="match status" value="1"/>
</dbReference>
<dbReference type="GO" id="GO:0016651">
    <property type="term" value="F:oxidoreductase activity, acting on NAD(P)H"/>
    <property type="evidence" value="ECO:0007669"/>
    <property type="project" value="TreeGrafter"/>
</dbReference>
<organism evidence="7 8">
    <name type="scientific">Stappia indica</name>
    <dbReference type="NCBI Taxonomy" id="538381"/>
    <lineage>
        <taxon>Bacteria</taxon>
        <taxon>Pseudomonadati</taxon>
        <taxon>Pseudomonadota</taxon>
        <taxon>Alphaproteobacteria</taxon>
        <taxon>Hyphomicrobiales</taxon>
        <taxon>Stappiaceae</taxon>
        <taxon>Stappia</taxon>
    </lineage>
</organism>
<evidence type="ECO:0000256" key="4">
    <source>
        <dbReference type="ARBA" id="ARBA00023002"/>
    </source>
</evidence>
<name>A0A285TT63_9HYPH</name>
<feature type="domain" description="Reductase C-terminal" evidence="6">
    <location>
        <begin position="320"/>
        <end position="385"/>
    </location>
</feature>
<dbReference type="Pfam" id="PF07992">
    <property type="entry name" value="Pyr_redox_2"/>
    <property type="match status" value="1"/>
</dbReference>
<dbReference type="GO" id="GO:0005737">
    <property type="term" value="C:cytoplasm"/>
    <property type="evidence" value="ECO:0007669"/>
    <property type="project" value="TreeGrafter"/>
</dbReference>
<evidence type="ECO:0000259" key="6">
    <source>
        <dbReference type="Pfam" id="PF14759"/>
    </source>
</evidence>
<reference evidence="7 8" key="1">
    <citation type="submission" date="2017-08" db="EMBL/GenBank/DDBJ databases">
        <authorList>
            <person name="de Groot N.N."/>
        </authorList>
    </citation>
    <scope>NUCLEOTIDE SEQUENCE [LARGE SCALE GENOMIC DNA]</scope>
    <source>
        <strain evidence="7 8">USBA 352</strain>
    </source>
</reference>
<dbReference type="GO" id="GO:0051213">
    <property type="term" value="F:dioxygenase activity"/>
    <property type="evidence" value="ECO:0007669"/>
    <property type="project" value="UniProtKB-KW"/>
</dbReference>
<dbReference type="AlphaFoldDB" id="A0A285TT63"/>
<dbReference type="InterPro" id="IPR050446">
    <property type="entry name" value="FAD-oxidoreductase/Apoptosis"/>
</dbReference>